<name>A0A1H5Z2Q9_9RHOB</name>
<accession>A0A1H5Z2Q9</accession>
<protein>
    <submittedName>
        <fullName evidence="1">Uncharacterized protein</fullName>
    </submittedName>
</protein>
<evidence type="ECO:0000313" key="1">
    <source>
        <dbReference type="EMBL" id="SEG29925.1"/>
    </source>
</evidence>
<reference evidence="1 2" key="1">
    <citation type="submission" date="2016-10" db="EMBL/GenBank/DDBJ databases">
        <authorList>
            <person name="de Groot N.N."/>
        </authorList>
    </citation>
    <scope>NUCLEOTIDE SEQUENCE [LARGE SCALE GENOMIC DNA]</scope>
    <source>
        <strain evidence="1 2">DSM 23413</strain>
    </source>
</reference>
<dbReference type="Pfam" id="PF10983">
    <property type="entry name" value="DUF2793"/>
    <property type="match status" value="1"/>
</dbReference>
<dbReference type="AlphaFoldDB" id="A0A1H5Z2Q9"/>
<dbReference type="Proteomes" id="UP000236742">
    <property type="component" value="Unassembled WGS sequence"/>
</dbReference>
<keyword evidence="2" id="KW-1185">Reference proteome</keyword>
<dbReference type="RefSeq" id="WP_104009271.1">
    <property type="nucleotide sequence ID" value="NZ_FNVD01000026.1"/>
</dbReference>
<dbReference type="OrthoDB" id="564699at2"/>
<organism evidence="1 2">
    <name type="scientific">Jhaorihella thermophila</name>
    <dbReference type="NCBI Taxonomy" id="488547"/>
    <lineage>
        <taxon>Bacteria</taxon>
        <taxon>Pseudomonadati</taxon>
        <taxon>Pseudomonadota</taxon>
        <taxon>Alphaproteobacteria</taxon>
        <taxon>Rhodobacterales</taxon>
        <taxon>Paracoccaceae</taxon>
        <taxon>Jhaorihella</taxon>
    </lineage>
</organism>
<sequence>MTTPNLALPYIAAAQAQKHVTHNEALDRLDGLVQLSVTDRDLAAPPASPSEGDRYIVAAGATGAWAGWDGDVALFSSGAWLRLSAREGWRVWVEDEATLLVRSGGAWITLEAALGLVTRSTDVTLALSPNGAATRLTVAEETLATLAGPTVTSSIAIHARAIALCVSTRTTSAITGATSYDCGIAGSPAKFGGSLGTAASASNLGIIWPEAFWADTPIVLTANGGDFTGGAVRIAIHAFAFTPPD</sequence>
<proteinExistence type="predicted"/>
<evidence type="ECO:0000313" key="2">
    <source>
        <dbReference type="Proteomes" id="UP000236742"/>
    </source>
</evidence>
<gene>
    <name evidence="1" type="ORF">SAMN05421751_12622</name>
</gene>
<dbReference type="EMBL" id="FNVD01000026">
    <property type="protein sequence ID" value="SEG29925.1"/>
    <property type="molecule type" value="Genomic_DNA"/>
</dbReference>
<dbReference type="InterPro" id="IPR021251">
    <property type="entry name" value="DUF2793"/>
</dbReference>